<organism evidence="1 2">
    <name type="scientific">Hydrogenophaga luteola</name>
    <dbReference type="NCBI Taxonomy" id="1591122"/>
    <lineage>
        <taxon>Bacteria</taxon>
        <taxon>Pseudomonadati</taxon>
        <taxon>Pseudomonadota</taxon>
        <taxon>Betaproteobacteria</taxon>
        <taxon>Burkholderiales</taxon>
        <taxon>Comamonadaceae</taxon>
        <taxon>Hydrogenophaga</taxon>
    </lineage>
</organism>
<evidence type="ECO:0000313" key="2">
    <source>
        <dbReference type="Proteomes" id="UP001595729"/>
    </source>
</evidence>
<proteinExistence type="predicted"/>
<name>A0ABV7W018_9BURK</name>
<dbReference type="RefSeq" id="WP_382170300.1">
    <property type="nucleotide sequence ID" value="NZ_JBHRXX010000001.1"/>
</dbReference>
<keyword evidence="2" id="KW-1185">Reference proteome</keyword>
<dbReference type="EMBL" id="JBHRXX010000001">
    <property type="protein sequence ID" value="MFC3682387.1"/>
    <property type="molecule type" value="Genomic_DNA"/>
</dbReference>
<dbReference type="Proteomes" id="UP001595729">
    <property type="component" value="Unassembled WGS sequence"/>
</dbReference>
<accession>A0ABV7W018</accession>
<comment type="caution">
    <text evidence="1">The sequence shown here is derived from an EMBL/GenBank/DDBJ whole genome shotgun (WGS) entry which is preliminary data.</text>
</comment>
<dbReference type="InterPro" id="IPR025355">
    <property type="entry name" value="DUF4259"/>
</dbReference>
<sequence>MGAWSVDAFGNDDAADWAYELEGADDLGPIKEAFASVLEVGNEYLEASEATVALAAAEALARLMGHPGEKNAYTEAVDNWVARATAKPTADLIDKAQVVISRILANNSELHELWKDSDEYDAWLVSVGDLRSRLGA</sequence>
<dbReference type="Pfam" id="PF14078">
    <property type="entry name" value="DUF4259"/>
    <property type="match status" value="1"/>
</dbReference>
<protein>
    <submittedName>
        <fullName evidence="1">DUF4259 domain-containing protein</fullName>
    </submittedName>
</protein>
<reference evidence="2" key="1">
    <citation type="journal article" date="2019" name="Int. J. Syst. Evol. Microbiol.">
        <title>The Global Catalogue of Microorganisms (GCM) 10K type strain sequencing project: providing services to taxonomists for standard genome sequencing and annotation.</title>
        <authorList>
            <consortium name="The Broad Institute Genomics Platform"/>
            <consortium name="The Broad Institute Genome Sequencing Center for Infectious Disease"/>
            <person name="Wu L."/>
            <person name="Ma J."/>
        </authorList>
    </citation>
    <scope>NUCLEOTIDE SEQUENCE [LARGE SCALE GENOMIC DNA]</scope>
    <source>
        <strain evidence="2">KCTC 42501</strain>
    </source>
</reference>
<gene>
    <name evidence="1" type="ORF">ACFOPI_02205</name>
</gene>
<evidence type="ECO:0000313" key="1">
    <source>
        <dbReference type="EMBL" id="MFC3682387.1"/>
    </source>
</evidence>